<dbReference type="InterPro" id="IPR021269">
    <property type="entry name" value="DUF2848"/>
</dbReference>
<comment type="caution">
    <text evidence="1">The sequence shown here is derived from an EMBL/GenBank/DDBJ whole genome shotgun (WGS) entry which is preliminary data.</text>
</comment>
<dbReference type="Proteomes" id="UP001597018">
    <property type="component" value="Unassembled WGS sequence"/>
</dbReference>
<evidence type="ECO:0000313" key="1">
    <source>
        <dbReference type="EMBL" id="MFD0921386.1"/>
    </source>
</evidence>
<accession>A0ABW3FXT5</accession>
<evidence type="ECO:0000313" key="2">
    <source>
        <dbReference type="Proteomes" id="UP001597018"/>
    </source>
</evidence>
<name>A0ABW3FXT5_9PSEU</name>
<protein>
    <submittedName>
        <fullName evidence="1">DUF2848 family protein</fullName>
    </submittedName>
</protein>
<reference evidence="2" key="1">
    <citation type="journal article" date="2019" name="Int. J. Syst. Evol. Microbiol.">
        <title>The Global Catalogue of Microorganisms (GCM) 10K type strain sequencing project: providing services to taxonomists for standard genome sequencing and annotation.</title>
        <authorList>
            <consortium name="The Broad Institute Genomics Platform"/>
            <consortium name="The Broad Institute Genome Sequencing Center for Infectious Disease"/>
            <person name="Wu L."/>
            <person name="Ma J."/>
        </authorList>
    </citation>
    <scope>NUCLEOTIDE SEQUENCE [LARGE SCALE GENOMIC DNA]</scope>
    <source>
        <strain evidence="2">CCUG 56401</strain>
    </source>
</reference>
<proteinExistence type="predicted"/>
<dbReference type="RefSeq" id="WP_345600617.1">
    <property type="nucleotide sequence ID" value="NZ_BAABLT010000010.1"/>
</dbReference>
<dbReference type="EMBL" id="JBHTIW010000012">
    <property type="protein sequence ID" value="MFD0921386.1"/>
    <property type="molecule type" value="Genomic_DNA"/>
</dbReference>
<dbReference type="Pfam" id="PF11010">
    <property type="entry name" value="DUF2848"/>
    <property type="match status" value="1"/>
</dbReference>
<sequence length="99" mass="10728">MIPLGTDVSAAAWDGMTASSSVDELPYQNGDLATLRPPDDLLERLTGTLGEIDGVLVVFCGTFPLLTGEFVHGSYWRLHLSCADGTTLTHSYEIKQRSQ</sequence>
<organism evidence="1 2">
    <name type="scientific">Saccharopolyspora rosea</name>
    <dbReference type="NCBI Taxonomy" id="524884"/>
    <lineage>
        <taxon>Bacteria</taxon>
        <taxon>Bacillati</taxon>
        <taxon>Actinomycetota</taxon>
        <taxon>Actinomycetes</taxon>
        <taxon>Pseudonocardiales</taxon>
        <taxon>Pseudonocardiaceae</taxon>
        <taxon>Saccharopolyspora</taxon>
    </lineage>
</organism>
<gene>
    <name evidence="1" type="ORF">ACFQ16_16700</name>
</gene>
<keyword evidence="2" id="KW-1185">Reference proteome</keyword>